<dbReference type="EMBL" id="CP007139">
    <property type="protein sequence ID" value="AIE85671.1"/>
    <property type="molecule type" value="Genomic_DNA"/>
</dbReference>
<dbReference type="OrthoDB" id="324838at2"/>
<evidence type="ECO:0000313" key="2">
    <source>
        <dbReference type="EMBL" id="AIE85671.1"/>
    </source>
</evidence>
<keyword evidence="1" id="KW-0732">Signal</keyword>
<feature type="chain" id="PRO_5001651866" description="Peptidase C51 domain-containing protein" evidence="1">
    <location>
        <begin position="23"/>
        <end position="246"/>
    </location>
</feature>
<dbReference type="eggNOG" id="ENOG503419E">
    <property type="taxonomic scope" value="Bacteria"/>
</dbReference>
<proteinExistence type="predicted"/>
<dbReference type="AlphaFoldDB" id="A0A068NQH2"/>
<dbReference type="HOGENOM" id="CLU_1127748_0_0_0"/>
<keyword evidence="3" id="KW-1185">Reference proteome</keyword>
<sequence>MAKKNSMKIVAALILGAMQAFAAASTPTHLAAADQLVTTLRTQGDNGIFTDATGTPLNRYGAAWADAYVFWGPTARAYAQCNNFMTLLLQNSYPGWTAKGAGFSSASPTAAMYHDAIEGNLYGFQKVSNFSNILPGDLLVAKYFDGSDNTGHVMLVRGAQAMGTDGAGVTTWQIEVIDCSKSNHSQDTRVFNLGPNTTFATGGVGRGLMQVFTKNGAILAYTWSLANGSPVYYPAARHLTLGRLSN</sequence>
<evidence type="ECO:0000313" key="3">
    <source>
        <dbReference type="Proteomes" id="UP000027982"/>
    </source>
</evidence>
<accession>A0A068NQH2</accession>
<name>A0A068NQH2_FIMGI</name>
<gene>
    <name evidence="2" type="ORF">OP10G_2303</name>
</gene>
<dbReference type="Proteomes" id="UP000027982">
    <property type="component" value="Chromosome"/>
</dbReference>
<reference evidence="2 3" key="1">
    <citation type="journal article" date="2014" name="PLoS ONE">
        <title>The first complete genome sequence of the class fimbriimonadia in the phylum armatimonadetes.</title>
        <authorList>
            <person name="Hu Z.Y."/>
            <person name="Wang Y.Z."/>
            <person name="Im W.T."/>
            <person name="Wang S.Y."/>
            <person name="Zhao G.P."/>
            <person name="Zheng H.J."/>
            <person name="Quan Z.X."/>
        </authorList>
    </citation>
    <scope>NUCLEOTIDE SEQUENCE [LARGE SCALE GENOMIC DNA]</scope>
    <source>
        <strain evidence="2">Gsoil 348</strain>
    </source>
</reference>
<evidence type="ECO:0000256" key="1">
    <source>
        <dbReference type="SAM" id="SignalP"/>
    </source>
</evidence>
<dbReference type="RefSeq" id="WP_025225766.1">
    <property type="nucleotide sequence ID" value="NZ_CP007139.1"/>
</dbReference>
<dbReference type="KEGG" id="fgi:OP10G_2303"/>
<evidence type="ECO:0008006" key="4">
    <source>
        <dbReference type="Google" id="ProtNLM"/>
    </source>
</evidence>
<protein>
    <recommendedName>
        <fullName evidence="4">Peptidase C51 domain-containing protein</fullName>
    </recommendedName>
</protein>
<feature type="signal peptide" evidence="1">
    <location>
        <begin position="1"/>
        <end position="22"/>
    </location>
</feature>
<organism evidence="2 3">
    <name type="scientific">Fimbriimonas ginsengisoli Gsoil 348</name>
    <dbReference type="NCBI Taxonomy" id="661478"/>
    <lineage>
        <taxon>Bacteria</taxon>
        <taxon>Bacillati</taxon>
        <taxon>Armatimonadota</taxon>
        <taxon>Fimbriimonadia</taxon>
        <taxon>Fimbriimonadales</taxon>
        <taxon>Fimbriimonadaceae</taxon>
        <taxon>Fimbriimonas</taxon>
    </lineage>
</organism>